<dbReference type="EMBL" id="CADCVK010000263">
    <property type="protein sequence ID" value="CAA9484430.1"/>
    <property type="molecule type" value="Genomic_DNA"/>
</dbReference>
<feature type="non-terminal residue" evidence="2">
    <location>
        <position position="1"/>
    </location>
</feature>
<organism evidence="2">
    <name type="scientific">uncultured Rubrobacteraceae bacterium</name>
    <dbReference type="NCBI Taxonomy" id="349277"/>
    <lineage>
        <taxon>Bacteria</taxon>
        <taxon>Bacillati</taxon>
        <taxon>Actinomycetota</taxon>
        <taxon>Rubrobacteria</taxon>
        <taxon>Rubrobacterales</taxon>
        <taxon>Rubrobacteraceae</taxon>
        <taxon>environmental samples</taxon>
    </lineage>
</organism>
<proteinExistence type="predicted"/>
<sequence length="28" mass="3045">ERCCAPGTTRSSSRSKVPWTRSSASLHP</sequence>
<evidence type="ECO:0000256" key="1">
    <source>
        <dbReference type="SAM" id="MobiDB-lite"/>
    </source>
</evidence>
<protein>
    <submittedName>
        <fullName evidence="2">Uncharacterized protein</fullName>
    </submittedName>
</protein>
<gene>
    <name evidence="2" type="ORF">AVDCRST_MAG12-1712</name>
</gene>
<reference evidence="2" key="1">
    <citation type="submission" date="2020-02" db="EMBL/GenBank/DDBJ databases">
        <authorList>
            <person name="Meier V. D."/>
        </authorList>
    </citation>
    <scope>NUCLEOTIDE SEQUENCE</scope>
    <source>
        <strain evidence="2">AVDCRST_MAG12</strain>
    </source>
</reference>
<feature type="compositionally biased region" description="Polar residues" evidence="1">
    <location>
        <begin position="8"/>
        <end position="28"/>
    </location>
</feature>
<name>A0A6J4RXK1_9ACTN</name>
<dbReference type="AlphaFoldDB" id="A0A6J4RXK1"/>
<feature type="region of interest" description="Disordered" evidence="1">
    <location>
        <begin position="1"/>
        <end position="28"/>
    </location>
</feature>
<accession>A0A6J4RXK1</accession>
<evidence type="ECO:0000313" key="2">
    <source>
        <dbReference type="EMBL" id="CAA9484430.1"/>
    </source>
</evidence>
<feature type="non-terminal residue" evidence="2">
    <location>
        <position position="28"/>
    </location>
</feature>